<gene>
    <name evidence="1" type="ORF">BBAD15_g12477</name>
</gene>
<evidence type="ECO:0000313" key="2">
    <source>
        <dbReference type="Proteomes" id="UP000030106"/>
    </source>
</evidence>
<keyword evidence="1" id="KW-0436">Ligase</keyword>
<protein>
    <submittedName>
        <fullName evidence="1">Proline--tRNA ligase</fullName>
    </submittedName>
</protein>
<dbReference type="PANTHER" id="PTHR42753">
    <property type="entry name" value="MITOCHONDRIAL RIBOSOME PROTEIN L39/PROLYL-TRNA LIGASE FAMILY MEMBER"/>
    <property type="match status" value="1"/>
</dbReference>
<name>A0A0A2V886_BEABA</name>
<dbReference type="GO" id="GO:0006433">
    <property type="term" value="P:prolyl-tRNA aminoacylation"/>
    <property type="evidence" value="ECO:0007669"/>
    <property type="project" value="TreeGrafter"/>
</dbReference>
<dbReference type="GO" id="GO:0004827">
    <property type="term" value="F:proline-tRNA ligase activity"/>
    <property type="evidence" value="ECO:0007669"/>
    <property type="project" value="TreeGrafter"/>
</dbReference>
<dbReference type="SUPFAM" id="SSF55681">
    <property type="entry name" value="Class II aaRS and biotin synthetases"/>
    <property type="match status" value="1"/>
</dbReference>
<accession>A0A0A2V886</accession>
<reference evidence="1 2" key="1">
    <citation type="submission" date="2012-10" db="EMBL/GenBank/DDBJ databases">
        <title>Genome sequencing and analysis of entomopathogenic fungi Beauveria bassiana D1-5.</title>
        <authorList>
            <person name="Li Q."/>
            <person name="Wang L."/>
            <person name="Zhang Z."/>
            <person name="Wang Q."/>
            <person name="Ren J."/>
            <person name="Wang M."/>
            <person name="Xu W."/>
            <person name="Wang J."/>
            <person name="Lu Y."/>
            <person name="Du Q."/>
            <person name="Sun Z."/>
        </authorList>
    </citation>
    <scope>NUCLEOTIDE SEQUENCE [LARGE SCALE GENOMIC DNA]</scope>
    <source>
        <strain evidence="1 2">D1-5</strain>
    </source>
</reference>
<dbReference type="InterPro" id="IPR045864">
    <property type="entry name" value="aa-tRNA-synth_II/BPL/LPL"/>
</dbReference>
<dbReference type="EMBL" id="ANFO01001652">
    <property type="protein sequence ID" value="KGQ02315.1"/>
    <property type="molecule type" value="Genomic_DNA"/>
</dbReference>
<dbReference type="InterPro" id="IPR050062">
    <property type="entry name" value="Pro-tRNA_synthetase"/>
</dbReference>
<dbReference type="HOGENOM" id="CLU_186244_0_0_1"/>
<dbReference type="STRING" id="1245745.A0A0A2V886"/>
<dbReference type="AlphaFoldDB" id="A0A0A2V886"/>
<dbReference type="Gene3D" id="3.30.930.10">
    <property type="entry name" value="Bira Bifunctional Protein, Domain 2"/>
    <property type="match status" value="1"/>
</dbReference>
<proteinExistence type="predicted"/>
<sequence>MRASNYHINTLKEAPSEAEVASHQLMTRAGMIRKLAGGIYTYMPLGLKVIRKVEAIIREEMNASGAIELLMPVVQPAELWMESGRWEHRPRKR</sequence>
<comment type="caution">
    <text evidence="1">The sequence shown here is derived from an EMBL/GenBank/DDBJ whole genome shotgun (WGS) entry which is preliminary data.</text>
</comment>
<dbReference type="GO" id="GO:0005829">
    <property type="term" value="C:cytosol"/>
    <property type="evidence" value="ECO:0007669"/>
    <property type="project" value="TreeGrafter"/>
</dbReference>
<organism evidence="1 2">
    <name type="scientific">Beauveria bassiana D1-5</name>
    <dbReference type="NCBI Taxonomy" id="1245745"/>
    <lineage>
        <taxon>Eukaryota</taxon>
        <taxon>Fungi</taxon>
        <taxon>Dikarya</taxon>
        <taxon>Ascomycota</taxon>
        <taxon>Pezizomycotina</taxon>
        <taxon>Sordariomycetes</taxon>
        <taxon>Hypocreomycetidae</taxon>
        <taxon>Hypocreales</taxon>
        <taxon>Cordycipitaceae</taxon>
        <taxon>Beauveria</taxon>
    </lineage>
</organism>
<evidence type="ECO:0000313" key="1">
    <source>
        <dbReference type="EMBL" id="KGQ02315.1"/>
    </source>
</evidence>
<dbReference type="Proteomes" id="UP000030106">
    <property type="component" value="Unassembled WGS sequence"/>
</dbReference>
<dbReference type="PANTHER" id="PTHR42753:SF2">
    <property type="entry name" value="PROLINE--TRNA LIGASE"/>
    <property type="match status" value="1"/>
</dbReference>